<dbReference type="Gene3D" id="3.40.630.30">
    <property type="match status" value="1"/>
</dbReference>
<proteinExistence type="predicted"/>
<feature type="domain" description="N-acetyltransferase" evidence="3">
    <location>
        <begin position="6"/>
        <end position="155"/>
    </location>
</feature>
<comment type="caution">
    <text evidence="4">The sequence shown here is derived from an EMBL/GenBank/DDBJ whole genome shotgun (WGS) entry which is preliminary data.</text>
</comment>
<dbReference type="Proteomes" id="UP000023464">
    <property type="component" value="Unassembled WGS sequence"/>
</dbReference>
<protein>
    <submittedName>
        <fullName evidence="4">Acetyltransferase, N-acetylglutamate synthase</fullName>
    </submittedName>
</protein>
<evidence type="ECO:0000313" key="5">
    <source>
        <dbReference type="Proteomes" id="UP000023464"/>
    </source>
</evidence>
<dbReference type="PROSITE" id="PS51186">
    <property type="entry name" value="GNAT"/>
    <property type="match status" value="1"/>
</dbReference>
<accession>A0A022PQ94</accession>
<evidence type="ECO:0000313" key="4">
    <source>
        <dbReference type="EMBL" id="EYU17028.1"/>
    </source>
</evidence>
<dbReference type="PANTHER" id="PTHR43800">
    <property type="entry name" value="PEPTIDYL-LYSINE N-ACETYLTRANSFERASE YJAB"/>
    <property type="match status" value="1"/>
</dbReference>
<evidence type="ECO:0000256" key="1">
    <source>
        <dbReference type="ARBA" id="ARBA00022679"/>
    </source>
</evidence>
<dbReference type="SUPFAM" id="SSF55729">
    <property type="entry name" value="Acyl-CoA N-acyltransferases (Nat)"/>
    <property type="match status" value="1"/>
</dbReference>
<dbReference type="EMBL" id="JFGV01000003">
    <property type="protein sequence ID" value="EYU17028.1"/>
    <property type="molecule type" value="Genomic_DNA"/>
</dbReference>
<dbReference type="GO" id="GO:0016747">
    <property type="term" value="F:acyltransferase activity, transferring groups other than amino-acyl groups"/>
    <property type="evidence" value="ECO:0007669"/>
    <property type="project" value="InterPro"/>
</dbReference>
<dbReference type="PATRIC" id="fig|1393736.3.peg.323"/>
<organism evidence="4 5">
    <name type="scientific">Photorhabdus aegyptia</name>
    <dbReference type="NCBI Taxonomy" id="2805098"/>
    <lineage>
        <taxon>Bacteria</taxon>
        <taxon>Pseudomonadati</taxon>
        <taxon>Pseudomonadota</taxon>
        <taxon>Gammaproteobacteria</taxon>
        <taxon>Enterobacterales</taxon>
        <taxon>Morganellaceae</taxon>
        <taxon>Photorhabdus</taxon>
    </lineage>
</organism>
<dbReference type="Pfam" id="PF00583">
    <property type="entry name" value="Acetyltransf_1"/>
    <property type="match status" value="1"/>
</dbReference>
<reference evidence="4 5" key="1">
    <citation type="submission" date="2014-03" db="EMBL/GenBank/DDBJ databases">
        <title>Draft Genome of Photorhabdus luminescens BA1, an Egyptian Isolate.</title>
        <authorList>
            <person name="Ghazal S."/>
            <person name="Hurst S.G.IV."/>
            <person name="Morris K."/>
            <person name="Thomas K."/>
            <person name="Tisa L.S."/>
        </authorList>
    </citation>
    <scope>NUCLEOTIDE SEQUENCE [LARGE SCALE GENOMIC DNA]</scope>
    <source>
        <strain evidence="4 5">BA1</strain>
    </source>
</reference>
<dbReference type="RefSeq" id="WP_051560617.1">
    <property type="nucleotide sequence ID" value="NZ_CAWLTM010000112.1"/>
</dbReference>
<dbReference type="AlphaFoldDB" id="A0A022PQ94"/>
<evidence type="ECO:0000259" key="3">
    <source>
        <dbReference type="PROSITE" id="PS51186"/>
    </source>
</evidence>
<keyword evidence="1 4" id="KW-0808">Transferase</keyword>
<dbReference type="PANTHER" id="PTHR43800:SF1">
    <property type="entry name" value="PEPTIDYL-LYSINE N-ACETYLTRANSFERASE YJAB"/>
    <property type="match status" value="1"/>
</dbReference>
<sequence length="177" mass="20144">MIINNITVRRATYEDSATISNIERQAASLFPEKLLPKALGDQTLSTYEIESGIQEQQLWVAESDQKLVGFALIRRLNQLMLLAEIDVLPKYNGQGIASTLLSLIIEQLEQNRETTLYLTTFRDFMPSRKLYDKFGFVILQPDDIPDELRKILAEEMTAGLGARIAMKLTINPKIDRK</sequence>
<keyword evidence="2" id="KW-0012">Acyltransferase</keyword>
<evidence type="ECO:0000256" key="2">
    <source>
        <dbReference type="ARBA" id="ARBA00023315"/>
    </source>
</evidence>
<keyword evidence="5" id="KW-1185">Reference proteome</keyword>
<dbReference type="InterPro" id="IPR016181">
    <property type="entry name" value="Acyl_CoA_acyltransferase"/>
</dbReference>
<dbReference type="CDD" id="cd04301">
    <property type="entry name" value="NAT_SF"/>
    <property type="match status" value="1"/>
</dbReference>
<name>A0A022PQ94_9GAMM</name>
<gene>
    <name evidence="4" type="ORF">BA1DRAFT_00317</name>
</gene>
<dbReference type="InterPro" id="IPR000182">
    <property type="entry name" value="GNAT_dom"/>
</dbReference>